<dbReference type="AlphaFoldDB" id="A0A4V2YRL2"/>
<feature type="signal peptide" evidence="1">
    <location>
        <begin position="1"/>
        <end position="30"/>
    </location>
</feature>
<dbReference type="EMBL" id="SMKU01000380">
    <property type="protein sequence ID" value="TDD66647.1"/>
    <property type="molecule type" value="Genomic_DNA"/>
</dbReference>
<keyword evidence="1" id="KW-0732">Signal</keyword>
<keyword evidence="3" id="KW-1185">Reference proteome</keyword>
<dbReference type="Proteomes" id="UP000294513">
    <property type="component" value="Unassembled WGS sequence"/>
</dbReference>
<feature type="chain" id="PRO_5020832835" evidence="1">
    <location>
        <begin position="31"/>
        <end position="206"/>
    </location>
</feature>
<sequence>MSRDVLIRRTAGLGLAAALGVGLAAPAAGAATAGRPGHAPAAALAAPAAPAAPAQGAGTPKPQVTESAAARATLKQLKDAGVPADEIRAAAWRSKTVKLRWCWGERKPKVGKASGWRCSFLGAWVDMTFVYNGRKVYQHRVACDDRGVYNVNWTWCGYTRNGKPWMSAGGNFRTRLGIGNVNVSYPYWMRLYVNNRGKVTSSGARS</sequence>
<organism evidence="2 3">
    <name type="scientific">Actinomadura rubrisoli</name>
    <dbReference type="NCBI Taxonomy" id="2530368"/>
    <lineage>
        <taxon>Bacteria</taxon>
        <taxon>Bacillati</taxon>
        <taxon>Actinomycetota</taxon>
        <taxon>Actinomycetes</taxon>
        <taxon>Streptosporangiales</taxon>
        <taxon>Thermomonosporaceae</taxon>
        <taxon>Actinomadura</taxon>
    </lineage>
</organism>
<dbReference type="RefSeq" id="WP_131902631.1">
    <property type="nucleotide sequence ID" value="NZ_SMKU01000380.1"/>
</dbReference>
<name>A0A4V2YRL2_9ACTN</name>
<accession>A0A4V2YRL2</accession>
<evidence type="ECO:0000256" key="1">
    <source>
        <dbReference type="SAM" id="SignalP"/>
    </source>
</evidence>
<protein>
    <submittedName>
        <fullName evidence="2">Uncharacterized protein</fullName>
    </submittedName>
</protein>
<proteinExistence type="predicted"/>
<evidence type="ECO:0000313" key="3">
    <source>
        <dbReference type="Proteomes" id="UP000294513"/>
    </source>
</evidence>
<reference evidence="2 3" key="1">
    <citation type="submission" date="2019-03" db="EMBL/GenBank/DDBJ databases">
        <title>Draft genome sequences of novel Actinobacteria.</title>
        <authorList>
            <person name="Sahin N."/>
            <person name="Ay H."/>
            <person name="Saygin H."/>
        </authorList>
    </citation>
    <scope>NUCLEOTIDE SEQUENCE [LARGE SCALE GENOMIC DNA]</scope>
    <source>
        <strain evidence="2 3">H3C3</strain>
    </source>
</reference>
<comment type="caution">
    <text evidence="2">The sequence shown here is derived from an EMBL/GenBank/DDBJ whole genome shotgun (WGS) entry which is preliminary data.</text>
</comment>
<evidence type="ECO:0000313" key="2">
    <source>
        <dbReference type="EMBL" id="TDD66647.1"/>
    </source>
</evidence>
<dbReference type="OrthoDB" id="3478453at2"/>
<gene>
    <name evidence="2" type="ORF">E1298_40185</name>
</gene>